<protein>
    <submittedName>
        <fullName evidence="1">Uncharacterized protein</fullName>
    </submittedName>
</protein>
<name>A0AAD6KMC3_9ROSI</name>
<reference evidence="1 2" key="1">
    <citation type="journal article" date="2023" name="Int. J. Mol. Sci.">
        <title>De Novo Assembly and Annotation of 11 Diverse Shrub Willow (Salix) Genomes Reveals Novel Gene Organization in Sex-Linked Regions.</title>
        <authorList>
            <person name="Hyden B."/>
            <person name="Feng K."/>
            <person name="Yates T.B."/>
            <person name="Jawdy S."/>
            <person name="Cereghino C."/>
            <person name="Smart L.B."/>
            <person name="Muchero W."/>
        </authorList>
    </citation>
    <scope>NUCLEOTIDE SEQUENCE [LARGE SCALE GENOMIC DNA]</scope>
    <source>
        <tissue evidence="1">Shoot tip</tissue>
    </source>
</reference>
<evidence type="ECO:0000313" key="1">
    <source>
        <dbReference type="EMBL" id="KAJ6425913.1"/>
    </source>
</evidence>
<accession>A0AAD6KMC3</accession>
<comment type="caution">
    <text evidence="1">The sequence shown here is derived from an EMBL/GenBank/DDBJ whole genome shotgun (WGS) entry which is preliminary data.</text>
</comment>
<sequence length="72" mass="8175">MVWRTYIQMGFQVKVPLTIIRVPTAMHSGLGLTAPDIRLGREPETMHLTGDLKLWVVSNLDTFLGHLGFHLF</sequence>
<evidence type="ECO:0000313" key="2">
    <source>
        <dbReference type="Proteomes" id="UP001162972"/>
    </source>
</evidence>
<keyword evidence="2" id="KW-1185">Reference proteome</keyword>
<dbReference type="Proteomes" id="UP001162972">
    <property type="component" value="Chromosome 16"/>
</dbReference>
<proteinExistence type="predicted"/>
<dbReference type="EMBL" id="JAPFFJ010000006">
    <property type="protein sequence ID" value="KAJ6425913.1"/>
    <property type="molecule type" value="Genomic_DNA"/>
</dbReference>
<organism evidence="1 2">
    <name type="scientific">Salix udensis</name>
    <dbReference type="NCBI Taxonomy" id="889485"/>
    <lineage>
        <taxon>Eukaryota</taxon>
        <taxon>Viridiplantae</taxon>
        <taxon>Streptophyta</taxon>
        <taxon>Embryophyta</taxon>
        <taxon>Tracheophyta</taxon>
        <taxon>Spermatophyta</taxon>
        <taxon>Magnoliopsida</taxon>
        <taxon>eudicotyledons</taxon>
        <taxon>Gunneridae</taxon>
        <taxon>Pentapetalae</taxon>
        <taxon>rosids</taxon>
        <taxon>fabids</taxon>
        <taxon>Malpighiales</taxon>
        <taxon>Salicaceae</taxon>
        <taxon>Saliceae</taxon>
        <taxon>Salix</taxon>
    </lineage>
</organism>
<dbReference type="AlphaFoldDB" id="A0AAD6KMC3"/>
<gene>
    <name evidence="1" type="ORF">OIU84_026483</name>
</gene>